<sequence>MGANYLAVVAREPGKYLDKIRQLRQVQPLWSVTINNGSPLPGFRRQGTRHIDITPVLYRQYFTASTSTPVLHRQYFTACTSHRKIFDIYPAIPS</sequence>
<gene>
    <name evidence="1" type="ORF">sscle_15g103980</name>
</gene>
<dbReference type="Proteomes" id="UP000177798">
    <property type="component" value="Chromosome 15"/>
</dbReference>
<dbReference type="VEuPathDB" id="FungiDB:sscle_15g103980"/>
<dbReference type="AlphaFoldDB" id="A0A1D9QL15"/>
<dbReference type="EMBL" id="CP017828">
    <property type="protein sequence ID" value="APA15628.1"/>
    <property type="molecule type" value="Genomic_DNA"/>
</dbReference>
<protein>
    <submittedName>
        <fullName evidence="1">Uncharacterized protein</fullName>
    </submittedName>
</protein>
<organism evidence="1 2">
    <name type="scientific">Sclerotinia sclerotiorum (strain ATCC 18683 / 1980 / Ss-1)</name>
    <name type="common">White mold</name>
    <name type="synonym">Whetzelinia sclerotiorum</name>
    <dbReference type="NCBI Taxonomy" id="665079"/>
    <lineage>
        <taxon>Eukaryota</taxon>
        <taxon>Fungi</taxon>
        <taxon>Dikarya</taxon>
        <taxon>Ascomycota</taxon>
        <taxon>Pezizomycotina</taxon>
        <taxon>Leotiomycetes</taxon>
        <taxon>Helotiales</taxon>
        <taxon>Sclerotiniaceae</taxon>
        <taxon>Sclerotinia</taxon>
    </lineage>
</organism>
<accession>A0A1D9QL15</accession>
<evidence type="ECO:0000313" key="1">
    <source>
        <dbReference type="EMBL" id="APA15628.1"/>
    </source>
</evidence>
<proteinExistence type="predicted"/>
<evidence type="ECO:0000313" key="2">
    <source>
        <dbReference type="Proteomes" id="UP000177798"/>
    </source>
</evidence>
<dbReference type="OrthoDB" id="10394780at2759"/>
<name>A0A1D9QL15_SCLS1</name>
<reference evidence="2" key="1">
    <citation type="journal article" date="2017" name="Genome Biol. Evol.">
        <title>The complete genome sequence of the phytopathogenic fungus Sclerotinia sclerotiorum reveals insights into the genome architecture of broad host range pathogens.</title>
        <authorList>
            <person name="Derbyshire M."/>
            <person name="Denton-Giles M."/>
            <person name="Hegedus D."/>
            <person name="Seifbarghy S."/>
            <person name="Rollins J."/>
            <person name="van Kan J."/>
            <person name="Seidl M.F."/>
            <person name="Faino L."/>
            <person name="Mbengue M."/>
            <person name="Navaud O."/>
            <person name="Raffaele S."/>
            <person name="Hammond-Kosack K."/>
            <person name="Heard S."/>
            <person name="Oliver R."/>
        </authorList>
    </citation>
    <scope>NUCLEOTIDE SEQUENCE [LARGE SCALE GENOMIC DNA]</scope>
    <source>
        <strain evidence="2">ATCC 18683 / 1980 / Ss-1</strain>
    </source>
</reference>